<dbReference type="PROSITE" id="PS00760">
    <property type="entry name" value="SPASE_I_2"/>
    <property type="match status" value="1"/>
</dbReference>
<dbReference type="GO" id="GO:0006465">
    <property type="term" value="P:signal peptide processing"/>
    <property type="evidence" value="ECO:0007669"/>
    <property type="project" value="InterPro"/>
</dbReference>
<proteinExistence type="inferred from homology"/>
<dbReference type="AlphaFoldDB" id="A0A6M8SR86"/>
<evidence type="ECO:0000256" key="4">
    <source>
        <dbReference type="ARBA" id="ARBA00019232"/>
    </source>
</evidence>
<protein>
    <recommendedName>
        <fullName evidence="4 7">Signal peptidase I</fullName>
        <ecNumber evidence="3 7">3.4.21.89</ecNumber>
    </recommendedName>
</protein>
<comment type="subcellular location">
    <subcellularLocation>
        <location evidence="7">Membrane</location>
        <topology evidence="7">Single-pass type II membrane protein</topology>
    </subcellularLocation>
</comment>
<evidence type="ECO:0000256" key="7">
    <source>
        <dbReference type="RuleBase" id="RU362042"/>
    </source>
</evidence>
<dbReference type="PANTHER" id="PTHR43390:SF1">
    <property type="entry name" value="CHLOROPLAST PROCESSING PEPTIDASE"/>
    <property type="match status" value="1"/>
</dbReference>
<dbReference type="Proteomes" id="UP000504844">
    <property type="component" value="Chromosome"/>
</dbReference>
<feature type="active site" evidence="6">
    <location>
        <position position="121"/>
    </location>
</feature>
<dbReference type="InterPro" id="IPR036286">
    <property type="entry name" value="LexA/Signal_pep-like_sf"/>
</dbReference>
<organism evidence="9 10">
    <name type="scientific">Deefgea piscis</name>
    <dbReference type="NCBI Taxonomy" id="2739061"/>
    <lineage>
        <taxon>Bacteria</taxon>
        <taxon>Pseudomonadati</taxon>
        <taxon>Pseudomonadota</taxon>
        <taxon>Betaproteobacteria</taxon>
        <taxon>Neisseriales</taxon>
        <taxon>Chitinibacteraceae</taxon>
        <taxon>Deefgea</taxon>
    </lineage>
</organism>
<comment type="caution">
    <text evidence="7">Lacks conserved residue(s) required for the propagation of feature annotation.</text>
</comment>
<feature type="transmembrane region" description="Helical" evidence="7">
    <location>
        <begin position="39"/>
        <end position="72"/>
    </location>
</feature>
<keyword evidence="7" id="KW-0472">Membrane</keyword>
<dbReference type="GO" id="GO:0004252">
    <property type="term" value="F:serine-type endopeptidase activity"/>
    <property type="evidence" value="ECO:0007669"/>
    <property type="project" value="InterPro"/>
</dbReference>
<comment type="similarity">
    <text evidence="2 7">Belongs to the peptidase S26 family.</text>
</comment>
<accession>A0A6M8SR86</accession>
<dbReference type="InterPro" id="IPR019758">
    <property type="entry name" value="Pept_S26A_signal_pept_1_CS"/>
</dbReference>
<feature type="transmembrane region" description="Helical" evidence="7">
    <location>
        <begin position="93"/>
        <end position="111"/>
    </location>
</feature>
<reference evidence="9 10" key="1">
    <citation type="submission" date="2020-05" db="EMBL/GenBank/DDBJ databases">
        <title>Complete genome sequence of Deefgea sp. D17.</title>
        <authorList>
            <person name="Bae J.-W."/>
            <person name="Han J.E."/>
        </authorList>
    </citation>
    <scope>NUCLEOTIDE SEQUENCE [LARGE SCALE GENOMIC DNA]</scope>
    <source>
        <strain evidence="9 10">D17</strain>
    </source>
</reference>
<dbReference type="CDD" id="cd06530">
    <property type="entry name" value="S26_SPase_I"/>
    <property type="match status" value="1"/>
</dbReference>
<keyword evidence="10" id="KW-1185">Reference proteome</keyword>
<dbReference type="EMBL" id="CP054143">
    <property type="protein sequence ID" value="QKJ67802.1"/>
    <property type="molecule type" value="Genomic_DNA"/>
</dbReference>
<keyword evidence="5 7" id="KW-0378">Hydrolase</keyword>
<dbReference type="RefSeq" id="WP_173534303.1">
    <property type="nucleotide sequence ID" value="NZ_CP054143.1"/>
</dbReference>
<evidence type="ECO:0000259" key="8">
    <source>
        <dbReference type="Pfam" id="PF10502"/>
    </source>
</evidence>
<dbReference type="NCBIfam" id="TIGR02227">
    <property type="entry name" value="sigpep_I_bact"/>
    <property type="match status" value="1"/>
</dbReference>
<keyword evidence="7" id="KW-0812">Transmembrane</keyword>
<dbReference type="InterPro" id="IPR000223">
    <property type="entry name" value="Pept_S26A_signal_pept_1"/>
</dbReference>
<dbReference type="EC" id="3.4.21.89" evidence="3 7"/>
<evidence type="ECO:0000256" key="6">
    <source>
        <dbReference type="PIRSR" id="PIRSR600223-1"/>
    </source>
</evidence>
<feature type="active site" evidence="6">
    <location>
        <position position="176"/>
    </location>
</feature>
<evidence type="ECO:0000256" key="1">
    <source>
        <dbReference type="ARBA" id="ARBA00000677"/>
    </source>
</evidence>
<keyword evidence="7" id="KW-1133">Transmembrane helix</keyword>
<feature type="domain" description="Peptidase S26" evidence="8">
    <location>
        <begin position="91"/>
        <end position="306"/>
    </location>
</feature>
<evidence type="ECO:0000313" key="9">
    <source>
        <dbReference type="EMBL" id="QKJ67802.1"/>
    </source>
</evidence>
<dbReference type="InterPro" id="IPR019757">
    <property type="entry name" value="Pept_S26A_signal_pept_1_Lys-AS"/>
</dbReference>
<keyword evidence="7" id="KW-0645">Protease</keyword>
<name>A0A6M8SR86_9NEIS</name>
<dbReference type="PROSITE" id="PS00761">
    <property type="entry name" value="SPASE_I_3"/>
    <property type="match status" value="1"/>
</dbReference>
<gene>
    <name evidence="9" type="primary">lepB</name>
    <name evidence="9" type="ORF">HQN60_14325</name>
</gene>
<dbReference type="PRINTS" id="PR00727">
    <property type="entry name" value="LEADERPTASE"/>
</dbReference>
<dbReference type="GO" id="GO:0009003">
    <property type="term" value="F:signal peptidase activity"/>
    <property type="evidence" value="ECO:0007669"/>
    <property type="project" value="UniProtKB-EC"/>
</dbReference>
<dbReference type="Gene3D" id="2.10.109.10">
    <property type="entry name" value="Umud Fragment, subunit A"/>
    <property type="match status" value="1"/>
</dbReference>
<evidence type="ECO:0000256" key="3">
    <source>
        <dbReference type="ARBA" id="ARBA00013208"/>
    </source>
</evidence>
<dbReference type="Pfam" id="PF10502">
    <property type="entry name" value="Peptidase_S26"/>
    <property type="match status" value="1"/>
</dbReference>
<evidence type="ECO:0000313" key="10">
    <source>
        <dbReference type="Proteomes" id="UP000504844"/>
    </source>
</evidence>
<evidence type="ECO:0000256" key="5">
    <source>
        <dbReference type="ARBA" id="ARBA00022801"/>
    </source>
</evidence>
<dbReference type="InterPro" id="IPR019533">
    <property type="entry name" value="Peptidase_S26"/>
</dbReference>
<dbReference type="GO" id="GO:0016020">
    <property type="term" value="C:membrane"/>
    <property type="evidence" value="ECO:0007669"/>
    <property type="project" value="UniProtKB-SubCell"/>
</dbReference>
<sequence>MNWLVIGILSLVLGPILIMAGAKHERKNNEPPQLVQYGYLLAVVGLFILLVQFFSISAAMLIFVALTGVVWAMDKFVWGKTRGDKQIADWVEYARGFFPVILAVFVLRSFIVEPFQIPSSSMRPGLVVGDFILVNKFSYGLRLPILNKVIVPVGEPERGDVMVFDYPDNPKIQYIKRVIGLPGDVIEYHGKKLTVNGKPVKTTAQGEHQYVENGVYLVNNQQFVEQLDEKQYKTLNMAEVPALNLREVGDFPFRENCSYDDSGFKCTVPQGQYFMMGDNRDHSADSRYWGFVPSENIVGKAFFVWMNFKHFDRIGTAIK</sequence>
<dbReference type="SUPFAM" id="SSF51306">
    <property type="entry name" value="LexA/Signal peptidase"/>
    <property type="match status" value="1"/>
</dbReference>
<evidence type="ECO:0000256" key="2">
    <source>
        <dbReference type="ARBA" id="ARBA00009370"/>
    </source>
</evidence>
<comment type="catalytic activity">
    <reaction evidence="1 7">
        <text>Cleavage of hydrophobic, N-terminal signal or leader sequences from secreted and periplasmic proteins.</text>
        <dbReference type="EC" id="3.4.21.89"/>
    </reaction>
</comment>
<dbReference type="KEGG" id="dee:HQN60_14325"/>
<dbReference type="PANTHER" id="PTHR43390">
    <property type="entry name" value="SIGNAL PEPTIDASE I"/>
    <property type="match status" value="1"/>
</dbReference>